<proteinExistence type="predicted"/>
<evidence type="ECO:0000313" key="2">
    <source>
        <dbReference type="EMBL" id="OGL81490.1"/>
    </source>
</evidence>
<evidence type="ECO:0000256" key="1">
    <source>
        <dbReference type="SAM" id="Phobius"/>
    </source>
</evidence>
<feature type="transmembrane region" description="Helical" evidence="1">
    <location>
        <begin position="6"/>
        <end position="29"/>
    </location>
</feature>
<name>A0A1F7UT58_9BACT</name>
<sequence>MKKISGLHIFVSIIIAAVIAVTIVGLYIAGAPGKQRLRRFDDGRINDLQQLSFAIQAYFDRADALPASFADLQGRPDYYIRSTTDTETGISYEYQITGAEQYELCATFNLPSLDTAADAHLPKSLYGSADFWKHDAGRACFSFNLKKNTR</sequence>
<dbReference type="AlphaFoldDB" id="A0A1F7UT58"/>
<dbReference type="STRING" id="1802401.A3B21_03925"/>
<comment type="caution">
    <text evidence="2">The sequence shown here is derived from an EMBL/GenBank/DDBJ whole genome shotgun (WGS) entry which is preliminary data.</text>
</comment>
<protein>
    <recommendedName>
        <fullName evidence="4">Type II secretion system protein GspG C-terminal domain-containing protein</fullName>
    </recommendedName>
</protein>
<keyword evidence="1" id="KW-0812">Transmembrane</keyword>
<keyword evidence="1" id="KW-1133">Transmembrane helix</keyword>
<accession>A0A1F7UT58</accession>
<dbReference type="EMBL" id="MGEJ01000005">
    <property type="protein sequence ID" value="OGL81490.1"/>
    <property type="molecule type" value="Genomic_DNA"/>
</dbReference>
<organism evidence="2 3">
    <name type="scientific">Candidatus Uhrbacteria bacterium RIFCSPLOWO2_01_FULL_47_24</name>
    <dbReference type="NCBI Taxonomy" id="1802401"/>
    <lineage>
        <taxon>Bacteria</taxon>
        <taxon>Candidatus Uhriibacteriota</taxon>
    </lineage>
</organism>
<evidence type="ECO:0008006" key="4">
    <source>
        <dbReference type="Google" id="ProtNLM"/>
    </source>
</evidence>
<dbReference type="Proteomes" id="UP000176897">
    <property type="component" value="Unassembled WGS sequence"/>
</dbReference>
<gene>
    <name evidence="2" type="ORF">A3B21_03925</name>
</gene>
<evidence type="ECO:0000313" key="3">
    <source>
        <dbReference type="Proteomes" id="UP000176897"/>
    </source>
</evidence>
<reference evidence="2 3" key="1">
    <citation type="journal article" date="2016" name="Nat. Commun.">
        <title>Thousands of microbial genomes shed light on interconnected biogeochemical processes in an aquifer system.</title>
        <authorList>
            <person name="Anantharaman K."/>
            <person name="Brown C.T."/>
            <person name="Hug L.A."/>
            <person name="Sharon I."/>
            <person name="Castelle C.J."/>
            <person name="Probst A.J."/>
            <person name="Thomas B.C."/>
            <person name="Singh A."/>
            <person name="Wilkins M.J."/>
            <person name="Karaoz U."/>
            <person name="Brodie E.L."/>
            <person name="Williams K.H."/>
            <person name="Hubbard S.S."/>
            <person name="Banfield J.F."/>
        </authorList>
    </citation>
    <scope>NUCLEOTIDE SEQUENCE [LARGE SCALE GENOMIC DNA]</scope>
</reference>
<keyword evidence="1" id="KW-0472">Membrane</keyword>